<dbReference type="InterPro" id="IPR016140">
    <property type="entry name" value="Bifunc_inhib/LTP/seed_store"/>
</dbReference>
<dbReference type="EMBL" id="CM000882">
    <property type="protein sequence ID" value="KQJ99259.1"/>
    <property type="molecule type" value="Genomic_DNA"/>
</dbReference>
<dbReference type="eggNOG" id="ENOG502S7SH">
    <property type="taxonomic scope" value="Eukaryota"/>
</dbReference>
<organism evidence="2">
    <name type="scientific">Brachypodium distachyon</name>
    <name type="common">Purple false brome</name>
    <name type="synonym">Trachynia distachya</name>
    <dbReference type="NCBI Taxonomy" id="15368"/>
    <lineage>
        <taxon>Eukaryota</taxon>
        <taxon>Viridiplantae</taxon>
        <taxon>Streptophyta</taxon>
        <taxon>Embryophyta</taxon>
        <taxon>Tracheophyta</taxon>
        <taxon>Spermatophyta</taxon>
        <taxon>Magnoliopsida</taxon>
        <taxon>Liliopsida</taxon>
        <taxon>Poales</taxon>
        <taxon>Poaceae</taxon>
        <taxon>BOP clade</taxon>
        <taxon>Pooideae</taxon>
        <taxon>Stipodae</taxon>
        <taxon>Brachypodieae</taxon>
        <taxon>Brachypodium</taxon>
    </lineage>
</organism>
<accession>I1I975</accession>
<dbReference type="SUPFAM" id="SSF47699">
    <property type="entry name" value="Bifunctional inhibitor/lipid-transfer protein/seed storage 2S albumin"/>
    <property type="match status" value="1"/>
</dbReference>
<dbReference type="Proteomes" id="UP000008810">
    <property type="component" value="Chromosome 3"/>
</dbReference>
<reference evidence="3" key="3">
    <citation type="submission" date="2018-08" db="UniProtKB">
        <authorList>
            <consortium name="EnsemblPlants"/>
        </authorList>
    </citation>
    <scope>IDENTIFICATION</scope>
    <source>
        <strain evidence="3">cv. Bd21</strain>
    </source>
</reference>
<gene>
    <name evidence="3" type="primary">LOC106866532</name>
    <name evidence="2" type="ORF">BRADI_3g42070v3</name>
</gene>
<dbReference type="OMA" id="ECACSTM"/>
<dbReference type="PANTHER" id="PTHR35501:SF7">
    <property type="entry name" value="NON-SPECIFIC LIPID-TRANSFER PROTEIN C4"/>
    <property type="match status" value="1"/>
</dbReference>
<dbReference type="RefSeq" id="XP_014756460.1">
    <property type="nucleotide sequence ID" value="XM_014900974.2"/>
</dbReference>
<dbReference type="OrthoDB" id="1873458at2759"/>
<dbReference type="GeneID" id="106866532"/>
<dbReference type="Gramene" id="KQJ99259">
    <property type="protein sequence ID" value="KQJ99259"/>
    <property type="gene ID" value="BRADI_3g42070v3"/>
</dbReference>
<dbReference type="InterPro" id="IPR036312">
    <property type="entry name" value="Bifun_inhib/LTP/seed_sf"/>
</dbReference>
<dbReference type="PANTHER" id="PTHR35501">
    <property type="entry name" value="PROTEIN YY1"/>
    <property type="match status" value="1"/>
</dbReference>
<proteinExistence type="predicted"/>
<evidence type="ECO:0000313" key="3">
    <source>
        <dbReference type="EnsemblPlants" id="KQJ99259"/>
    </source>
</evidence>
<evidence type="ECO:0000313" key="4">
    <source>
        <dbReference type="Proteomes" id="UP000008810"/>
    </source>
</evidence>
<dbReference type="KEGG" id="bdi:106866532"/>
<dbReference type="Gene3D" id="1.10.110.10">
    <property type="entry name" value="Plant lipid-transfer and hydrophobic proteins"/>
    <property type="match status" value="1"/>
</dbReference>
<feature type="domain" description="Bifunctional inhibitor/plant lipid transfer protein/seed storage helical" evidence="1">
    <location>
        <begin position="24"/>
        <end position="85"/>
    </location>
</feature>
<evidence type="ECO:0000313" key="2">
    <source>
        <dbReference type="EMBL" id="KQJ99259.1"/>
    </source>
</evidence>
<dbReference type="AlphaFoldDB" id="I1I975"/>
<name>I1I975_BRADI</name>
<evidence type="ECO:0000259" key="1">
    <source>
        <dbReference type="SMART" id="SM00499"/>
    </source>
</evidence>
<dbReference type="EnsemblPlants" id="KQJ99259">
    <property type="protein sequence ID" value="KQJ99259"/>
    <property type="gene ID" value="BRADI_3g42070v3"/>
</dbReference>
<dbReference type="HOGENOM" id="CLU_177257_0_0_1"/>
<protein>
    <recommendedName>
        <fullName evidence="1">Bifunctional inhibitor/plant lipid transfer protein/seed storage helical domain-containing protein</fullName>
    </recommendedName>
</protein>
<keyword evidence="4" id="KW-1185">Reference proteome</keyword>
<reference evidence="2" key="2">
    <citation type="submission" date="2017-06" db="EMBL/GenBank/DDBJ databases">
        <title>WGS assembly of Brachypodium distachyon.</title>
        <authorList>
            <consortium name="The International Brachypodium Initiative"/>
            <person name="Lucas S."/>
            <person name="Harmon-Smith M."/>
            <person name="Lail K."/>
            <person name="Tice H."/>
            <person name="Grimwood J."/>
            <person name="Bruce D."/>
            <person name="Barry K."/>
            <person name="Shu S."/>
            <person name="Lindquist E."/>
            <person name="Wang M."/>
            <person name="Pitluck S."/>
            <person name="Vogel J.P."/>
            <person name="Garvin D.F."/>
            <person name="Mockler T.C."/>
            <person name="Schmutz J."/>
            <person name="Rokhsar D."/>
            <person name="Bevan M.W."/>
        </authorList>
    </citation>
    <scope>NUCLEOTIDE SEQUENCE</scope>
    <source>
        <strain evidence="2">Bd21</strain>
    </source>
</reference>
<reference evidence="2 3" key="1">
    <citation type="journal article" date="2010" name="Nature">
        <title>Genome sequencing and analysis of the model grass Brachypodium distachyon.</title>
        <authorList>
            <consortium name="International Brachypodium Initiative"/>
        </authorList>
    </citation>
    <scope>NUCLEOTIDE SEQUENCE [LARGE SCALE GENOMIC DNA]</scope>
    <source>
        <strain evidence="2">Bd21</strain>
        <strain evidence="3">cv. Bd21</strain>
    </source>
</reference>
<dbReference type="SMART" id="SM00499">
    <property type="entry name" value="AAI"/>
    <property type="match status" value="1"/>
</dbReference>
<dbReference type="STRING" id="15368.I1I975"/>
<sequence length="92" mass="9316">MAPPRMSKGIQVMVAVAEAQQRECVPQLNRLLACRAYLAAPGAAAAAPSAECCGALAGISRECACSTMAIINSIPSRCGVSQVNCTASSTST</sequence>
<dbReference type="Pfam" id="PF14368">
    <property type="entry name" value="LTP_2"/>
    <property type="match status" value="1"/>
</dbReference>